<proteinExistence type="predicted"/>
<feature type="signal peptide" evidence="1">
    <location>
        <begin position="1"/>
        <end position="26"/>
    </location>
</feature>
<dbReference type="RefSeq" id="WP_009339787.1">
    <property type="nucleotide sequence ID" value="NZ_CCAZ020000002.1"/>
</dbReference>
<dbReference type="Gene3D" id="3.40.190.10">
    <property type="entry name" value="Periplasmic binding protein-like II"/>
    <property type="match status" value="2"/>
</dbReference>
<dbReference type="PANTHER" id="PTHR30024:SF2">
    <property type="entry name" value="ABC TRANSPORTER SUBSTRATE-BINDING PROTEIN"/>
    <property type="match status" value="1"/>
</dbReference>
<evidence type="ECO:0000256" key="1">
    <source>
        <dbReference type="SAM" id="SignalP"/>
    </source>
</evidence>
<evidence type="ECO:0000313" key="3">
    <source>
        <dbReference type="Proteomes" id="UP000035762"/>
    </source>
</evidence>
<organism evidence="2 3">
    <name type="scientific">Afipia felis</name>
    <name type="common">Cat scratch disease bacillus</name>
    <dbReference type="NCBI Taxonomy" id="1035"/>
    <lineage>
        <taxon>Bacteria</taxon>
        <taxon>Pseudomonadati</taxon>
        <taxon>Pseudomonadota</taxon>
        <taxon>Alphaproteobacteria</taxon>
        <taxon>Hyphomicrobiales</taxon>
        <taxon>Nitrobacteraceae</taxon>
        <taxon>Afipia</taxon>
    </lineage>
</organism>
<name>A0A090MUJ8_AFIFE</name>
<keyword evidence="3" id="KW-1185">Reference proteome</keyword>
<dbReference type="Pfam" id="PF13379">
    <property type="entry name" value="NMT1_2"/>
    <property type="match status" value="1"/>
</dbReference>
<dbReference type="STRING" id="1035.BN961_02875"/>
<reference evidence="2 3" key="1">
    <citation type="journal article" date="2014" name="Genome Announc.">
        <title>Genome Sequence of Afipia felis Strain 76713, Isolated in Hospital Water Using an Amoeba Co-Culture Procedure.</title>
        <authorList>
            <person name="Benamar S."/>
            <person name="La Scola B."/>
            <person name="Croce O."/>
        </authorList>
    </citation>
    <scope>NUCLEOTIDE SEQUENCE [LARGE SCALE GENOMIC DNA]</scope>
    <source>
        <strain evidence="2 3">76713</strain>
    </source>
</reference>
<dbReference type="EMBL" id="CCAZ020000002">
    <property type="protein sequence ID" value="CEG09449.1"/>
    <property type="molecule type" value="Genomic_DNA"/>
</dbReference>
<dbReference type="OrthoDB" id="6788250at2"/>
<protein>
    <submittedName>
        <fullName evidence="2">ABC transporter, substrate-binding protein, aliphatic sulfonates family</fullName>
    </submittedName>
</protein>
<keyword evidence="1" id="KW-0732">Signal</keyword>
<dbReference type="PANTHER" id="PTHR30024">
    <property type="entry name" value="ALIPHATIC SULFONATES-BINDING PROTEIN-RELATED"/>
    <property type="match status" value="1"/>
</dbReference>
<sequence>MRALPSKIYRTAILGLALLGAGPAFAQEKTEITITRQPGIVYLPSHVMEKMNLIEKQAAKLGLKDFKVNWVNLSGGGAQTDALLAGNIQVVNTGVGNLLLLNDRTKGGVKAIVASSALPLALISRDANIKTLADIKPSDRIAVPTIKVSTQAILLQMAAAKMFGDKEYAKFDANTVQLGHPDAFGAMTNPTSEIRNHFAAPPFQFRELKSVPGAHIVVQSQDIIGSPLTQSQFFCTTKFADANPKAIQAIYAATLEAQAFIREHTADAVKMYKEVTHDTTSDVDLLSYLKEPMMMEFNPQPQGVMKFAQHLYKIGTLKTEPKSWKDYYLPIAHSLPGN</sequence>
<feature type="chain" id="PRO_5001860001" evidence="1">
    <location>
        <begin position="27"/>
        <end position="338"/>
    </location>
</feature>
<dbReference type="AlphaFoldDB" id="A0A090MUJ8"/>
<gene>
    <name evidence="2" type="ORF">BN961_02875</name>
</gene>
<dbReference type="SUPFAM" id="SSF53850">
    <property type="entry name" value="Periplasmic binding protein-like II"/>
    <property type="match status" value="1"/>
</dbReference>
<dbReference type="Proteomes" id="UP000035762">
    <property type="component" value="Unassembled WGS sequence"/>
</dbReference>
<accession>A0A090MUJ8</accession>
<comment type="caution">
    <text evidence="2">The sequence shown here is derived from an EMBL/GenBank/DDBJ whole genome shotgun (WGS) entry which is preliminary data.</text>
</comment>
<evidence type="ECO:0000313" key="2">
    <source>
        <dbReference type="EMBL" id="CEG09449.1"/>
    </source>
</evidence>